<dbReference type="EMBL" id="JAFJMO010000004">
    <property type="protein sequence ID" value="KAJ8278691.1"/>
    <property type="molecule type" value="Genomic_DNA"/>
</dbReference>
<reference evidence="4" key="1">
    <citation type="journal article" date="2023" name="Science">
        <title>Genome structures resolve the early diversification of teleost fishes.</title>
        <authorList>
            <person name="Parey E."/>
            <person name="Louis A."/>
            <person name="Montfort J."/>
            <person name="Bouchez O."/>
            <person name="Roques C."/>
            <person name="Iampietro C."/>
            <person name="Lluch J."/>
            <person name="Castinel A."/>
            <person name="Donnadieu C."/>
            <person name="Desvignes T."/>
            <person name="Floi Bucao C."/>
            <person name="Jouanno E."/>
            <person name="Wen M."/>
            <person name="Mejri S."/>
            <person name="Dirks R."/>
            <person name="Jansen H."/>
            <person name="Henkel C."/>
            <person name="Chen W.J."/>
            <person name="Zahm M."/>
            <person name="Cabau C."/>
            <person name="Klopp C."/>
            <person name="Thompson A.W."/>
            <person name="Robinson-Rechavi M."/>
            <person name="Braasch I."/>
            <person name="Lecointre G."/>
            <person name="Bobe J."/>
            <person name="Postlethwait J.H."/>
            <person name="Berthelot C."/>
            <person name="Roest Crollius H."/>
            <person name="Guiguen Y."/>
        </authorList>
    </citation>
    <scope>NUCLEOTIDE SEQUENCE</scope>
    <source>
        <strain evidence="4">Concon-B</strain>
    </source>
</reference>
<keyword evidence="2" id="KW-1133">Transmembrane helix</keyword>
<evidence type="ECO:0000256" key="3">
    <source>
        <dbReference type="SAM" id="SignalP"/>
    </source>
</evidence>
<feature type="compositionally biased region" description="Low complexity" evidence="1">
    <location>
        <begin position="50"/>
        <end position="74"/>
    </location>
</feature>
<evidence type="ECO:0000313" key="4">
    <source>
        <dbReference type="EMBL" id="KAJ8278691.1"/>
    </source>
</evidence>
<feature type="signal peptide" evidence="3">
    <location>
        <begin position="1"/>
        <end position="24"/>
    </location>
</feature>
<dbReference type="OrthoDB" id="8961995at2759"/>
<feature type="transmembrane region" description="Helical" evidence="2">
    <location>
        <begin position="153"/>
        <end position="174"/>
    </location>
</feature>
<feature type="compositionally biased region" description="Low complexity" evidence="1">
    <location>
        <begin position="81"/>
        <end position="93"/>
    </location>
</feature>
<feature type="compositionally biased region" description="Polar residues" evidence="1">
    <location>
        <begin position="94"/>
        <end position="107"/>
    </location>
</feature>
<accession>A0A9Q1I344</accession>
<organism evidence="4 5">
    <name type="scientific">Conger conger</name>
    <name type="common">Conger eel</name>
    <name type="synonym">Muraena conger</name>
    <dbReference type="NCBI Taxonomy" id="82655"/>
    <lineage>
        <taxon>Eukaryota</taxon>
        <taxon>Metazoa</taxon>
        <taxon>Chordata</taxon>
        <taxon>Craniata</taxon>
        <taxon>Vertebrata</taxon>
        <taxon>Euteleostomi</taxon>
        <taxon>Actinopterygii</taxon>
        <taxon>Neopterygii</taxon>
        <taxon>Teleostei</taxon>
        <taxon>Anguilliformes</taxon>
        <taxon>Congridae</taxon>
        <taxon>Conger</taxon>
    </lineage>
</organism>
<evidence type="ECO:0000313" key="5">
    <source>
        <dbReference type="Proteomes" id="UP001152803"/>
    </source>
</evidence>
<feature type="chain" id="PRO_5040443588" evidence="3">
    <location>
        <begin position="25"/>
        <end position="207"/>
    </location>
</feature>
<dbReference type="Proteomes" id="UP001152803">
    <property type="component" value="Unassembled WGS sequence"/>
</dbReference>
<gene>
    <name evidence="4" type="ORF">COCON_G00057570</name>
</gene>
<evidence type="ECO:0000256" key="1">
    <source>
        <dbReference type="SAM" id="MobiDB-lite"/>
    </source>
</evidence>
<evidence type="ECO:0000256" key="2">
    <source>
        <dbReference type="SAM" id="Phobius"/>
    </source>
</evidence>
<protein>
    <submittedName>
        <fullName evidence="4">Uncharacterized protein</fullName>
    </submittedName>
</protein>
<name>A0A9Q1I344_CONCO</name>
<keyword evidence="2" id="KW-0472">Membrane</keyword>
<proteinExistence type="predicted"/>
<sequence length="207" mass="21173">MAGLKCTTCFLSLLFVFAASQGEGSSTLAETTPTEAPATTSKSRFASSITSSTPGLTATAPAPSTASTSNPSSTIVANKMSATSEPPAESSSTGSVTISPNSSSSLEKTSDLPPISFSTVTSFSNESDLTSAYASTNSSIGGLNGPDLARNPGLVAVICIFAIVLVLLLAVAIAKSMKSRGPQFEKLDDVQMNKMTEESPFARFPPK</sequence>
<dbReference type="AlphaFoldDB" id="A0A9Q1I344"/>
<keyword evidence="3" id="KW-0732">Signal</keyword>
<comment type="caution">
    <text evidence="4">The sequence shown here is derived from an EMBL/GenBank/DDBJ whole genome shotgun (WGS) entry which is preliminary data.</text>
</comment>
<keyword evidence="2" id="KW-0812">Transmembrane</keyword>
<feature type="compositionally biased region" description="Low complexity" evidence="1">
    <location>
        <begin position="25"/>
        <end position="41"/>
    </location>
</feature>
<feature type="region of interest" description="Disordered" evidence="1">
    <location>
        <begin position="25"/>
        <end position="111"/>
    </location>
</feature>
<keyword evidence="5" id="KW-1185">Reference proteome</keyword>